<dbReference type="AlphaFoldDB" id="A0A8S4PCE5"/>
<dbReference type="Proteomes" id="UP000749559">
    <property type="component" value="Unassembled WGS sequence"/>
</dbReference>
<sequence>MSIAILMKGAHVKKQSRVPSINAAFPHNHHTVIHDTVCHNIIVSHNNGESQSQFVTITTCVATVMESSWFKTSDVATLDDCHDDTDEEEHFTLLHAIVVECVMSEECKRELKPGIQ</sequence>
<name>A0A8S4PCE5_OWEFU</name>
<keyword evidence="2" id="KW-1185">Reference proteome</keyword>
<organism evidence="1 2">
    <name type="scientific">Owenia fusiformis</name>
    <name type="common">Polychaete worm</name>
    <dbReference type="NCBI Taxonomy" id="6347"/>
    <lineage>
        <taxon>Eukaryota</taxon>
        <taxon>Metazoa</taxon>
        <taxon>Spiralia</taxon>
        <taxon>Lophotrochozoa</taxon>
        <taxon>Annelida</taxon>
        <taxon>Polychaeta</taxon>
        <taxon>Sedentaria</taxon>
        <taxon>Canalipalpata</taxon>
        <taxon>Sabellida</taxon>
        <taxon>Oweniida</taxon>
        <taxon>Oweniidae</taxon>
        <taxon>Owenia</taxon>
    </lineage>
</organism>
<dbReference type="EMBL" id="CAIIXF020000008">
    <property type="protein sequence ID" value="CAH1792102.1"/>
    <property type="molecule type" value="Genomic_DNA"/>
</dbReference>
<comment type="caution">
    <text evidence="1">The sequence shown here is derived from an EMBL/GenBank/DDBJ whole genome shotgun (WGS) entry which is preliminary data.</text>
</comment>
<reference evidence="1" key="1">
    <citation type="submission" date="2022-03" db="EMBL/GenBank/DDBJ databases">
        <authorList>
            <person name="Martin C."/>
        </authorList>
    </citation>
    <scope>NUCLEOTIDE SEQUENCE</scope>
</reference>
<accession>A0A8S4PCE5</accession>
<protein>
    <submittedName>
        <fullName evidence="1">Uncharacterized protein</fullName>
    </submittedName>
</protein>
<feature type="non-terminal residue" evidence="1">
    <location>
        <position position="1"/>
    </location>
</feature>
<evidence type="ECO:0000313" key="2">
    <source>
        <dbReference type="Proteomes" id="UP000749559"/>
    </source>
</evidence>
<proteinExistence type="predicted"/>
<gene>
    <name evidence="1" type="ORF">OFUS_LOCUS17121</name>
</gene>
<evidence type="ECO:0000313" key="1">
    <source>
        <dbReference type="EMBL" id="CAH1792102.1"/>
    </source>
</evidence>